<reference evidence="2" key="1">
    <citation type="submission" date="2020-01" db="EMBL/GenBank/DDBJ databases">
        <authorList>
            <person name="Meier V. D."/>
            <person name="Meier V D."/>
        </authorList>
    </citation>
    <scope>NUCLEOTIDE SEQUENCE</scope>
    <source>
        <strain evidence="2">HLG_WM_MAG_04</strain>
    </source>
</reference>
<keyword evidence="1" id="KW-0732">Signal</keyword>
<name>A0A6S6S9L2_9BACT</name>
<dbReference type="PROSITE" id="PS51257">
    <property type="entry name" value="PROKAR_LIPOPROTEIN"/>
    <property type="match status" value="1"/>
</dbReference>
<proteinExistence type="predicted"/>
<feature type="signal peptide" evidence="1">
    <location>
        <begin position="1"/>
        <end position="24"/>
    </location>
</feature>
<dbReference type="EMBL" id="CACVAX010000005">
    <property type="protein sequence ID" value="CAA6801784.1"/>
    <property type="molecule type" value="Genomic_DNA"/>
</dbReference>
<accession>A0A6S6S9L2</accession>
<sequence length="121" mass="13524">MKKTVMVLMTVLLLASCGSSSEKAKEILTHLLKLIGIPQSVVVNICQDDNGNGRCDVGELHAKVGMEKGDSVQTMWNKVVFDEEGQYLLTNYDPTKNIIMELRDGENFRYDNGDLALKYKP</sequence>
<feature type="chain" id="PRO_5028474793" evidence="1">
    <location>
        <begin position="25"/>
        <end position="121"/>
    </location>
</feature>
<evidence type="ECO:0000256" key="1">
    <source>
        <dbReference type="SAM" id="SignalP"/>
    </source>
</evidence>
<organism evidence="2">
    <name type="scientific">uncultured Sulfurovum sp</name>
    <dbReference type="NCBI Taxonomy" id="269237"/>
    <lineage>
        <taxon>Bacteria</taxon>
        <taxon>Pseudomonadati</taxon>
        <taxon>Campylobacterota</taxon>
        <taxon>Epsilonproteobacteria</taxon>
        <taxon>Campylobacterales</taxon>
        <taxon>Sulfurovaceae</taxon>
        <taxon>Sulfurovum</taxon>
        <taxon>environmental samples</taxon>
    </lineage>
</organism>
<gene>
    <name evidence="2" type="ORF">HELGO_WM10237</name>
</gene>
<protein>
    <submittedName>
        <fullName evidence="2">Chitinase</fullName>
    </submittedName>
</protein>
<feature type="non-terminal residue" evidence="2">
    <location>
        <position position="121"/>
    </location>
</feature>
<dbReference type="AlphaFoldDB" id="A0A6S6S9L2"/>
<evidence type="ECO:0000313" key="2">
    <source>
        <dbReference type="EMBL" id="CAA6801784.1"/>
    </source>
</evidence>